<keyword evidence="1" id="KW-0732">Signal</keyword>
<dbReference type="InterPro" id="IPR010496">
    <property type="entry name" value="AL/BT2_dom"/>
</dbReference>
<dbReference type="EMBL" id="CP136051">
    <property type="protein sequence ID" value="WOK07917.1"/>
    <property type="molecule type" value="Genomic_DNA"/>
</dbReference>
<dbReference type="Proteomes" id="UP001302349">
    <property type="component" value="Chromosome"/>
</dbReference>
<dbReference type="Pfam" id="PF06439">
    <property type="entry name" value="3keto-disac_hyd"/>
    <property type="match status" value="1"/>
</dbReference>
<name>A0ABZ0ITS7_9BACT</name>
<reference evidence="3 4" key="1">
    <citation type="journal article" date="2023" name="Microbiol. Resour. Announc.">
        <title>Complete Genome Sequence of Imperialibacter roseus strain P4T.</title>
        <authorList>
            <person name="Tizabi D.R."/>
            <person name="Bachvaroff T."/>
            <person name="Hill R.T."/>
        </authorList>
    </citation>
    <scope>NUCLEOTIDE SEQUENCE [LARGE SCALE GENOMIC DNA]</scope>
    <source>
        <strain evidence="3 4">P4T</strain>
    </source>
</reference>
<dbReference type="Gene3D" id="2.60.120.560">
    <property type="entry name" value="Exo-inulinase, domain 1"/>
    <property type="match status" value="1"/>
</dbReference>
<feature type="signal peptide" evidence="1">
    <location>
        <begin position="1"/>
        <end position="26"/>
    </location>
</feature>
<accession>A0ABZ0ITS7</accession>
<evidence type="ECO:0000313" key="4">
    <source>
        <dbReference type="Proteomes" id="UP001302349"/>
    </source>
</evidence>
<evidence type="ECO:0000313" key="3">
    <source>
        <dbReference type="EMBL" id="WOK07917.1"/>
    </source>
</evidence>
<protein>
    <submittedName>
        <fullName evidence="3">DUF1080 domain-containing protein</fullName>
    </submittedName>
</protein>
<sequence>MKHGQSLSLLLLCLLFVATMCNPPVADETAKESIPNSETIAPEGFKALFNGVDLEGWYTVSDGNGPDSLEKFRAENGTIHAYPSQKAGSRQSFAGLVTKEEYSSYILTFDFKWGEKKFEPRTGNVKDAGVLFHIFDETDFWPYGVECQIQEGDLGDLWIIGARASARVDASEHYATNGELKTKGEIENKYHRFSRSFSWEVSGWNKVEVEVNGDHATFTINGKVVNEAIDMKYWDAEKNSWEPLTKGKILLQAEGAEIFYRNVFIKQL</sequence>
<feature type="chain" id="PRO_5045977186" evidence="1">
    <location>
        <begin position="27"/>
        <end position="268"/>
    </location>
</feature>
<proteinExistence type="predicted"/>
<organism evidence="3 4">
    <name type="scientific">Imperialibacter roseus</name>
    <dbReference type="NCBI Taxonomy" id="1324217"/>
    <lineage>
        <taxon>Bacteria</taxon>
        <taxon>Pseudomonadati</taxon>
        <taxon>Bacteroidota</taxon>
        <taxon>Cytophagia</taxon>
        <taxon>Cytophagales</taxon>
        <taxon>Flammeovirgaceae</taxon>
        <taxon>Imperialibacter</taxon>
    </lineage>
</organism>
<feature type="domain" description="3-keto-alpha-glucoside-1,2-lyase/3-keto-2-hydroxy-glucal hydratase" evidence="2">
    <location>
        <begin position="44"/>
        <end position="266"/>
    </location>
</feature>
<evidence type="ECO:0000259" key="2">
    <source>
        <dbReference type="Pfam" id="PF06439"/>
    </source>
</evidence>
<gene>
    <name evidence="3" type="ORF">RT717_04650</name>
</gene>
<dbReference type="RefSeq" id="WP_317490565.1">
    <property type="nucleotide sequence ID" value="NZ_CP136051.1"/>
</dbReference>
<evidence type="ECO:0000256" key="1">
    <source>
        <dbReference type="SAM" id="SignalP"/>
    </source>
</evidence>
<keyword evidence="4" id="KW-1185">Reference proteome</keyword>